<dbReference type="STRING" id="913024.SAMN05421741_101142"/>
<reference evidence="2" key="1">
    <citation type="submission" date="2016-10" db="EMBL/GenBank/DDBJ databases">
        <authorList>
            <person name="Varghese N."/>
            <person name="Submissions S."/>
        </authorList>
    </citation>
    <scope>NUCLEOTIDE SEQUENCE [LARGE SCALE GENOMIC DNA]</scope>
    <source>
        <strain evidence="2">DS-12</strain>
    </source>
</reference>
<dbReference type="RefSeq" id="WP_091517527.1">
    <property type="nucleotide sequence ID" value="NZ_FOVI01000001.1"/>
</dbReference>
<evidence type="ECO:0008006" key="3">
    <source>
        <dbReference type="Google" id="ProtNLM"/>
    </source>
</evidence>
<evidence type="ECO:0000313" key="1">
    <source>
        <dbReference type="EMBL" id="SFN10621.1"/>
    </source>
</evidence>
<protein>
    <recommendedName>
        <fullName evidence="3">TonB protein C-terminal</fullName>
    </recommendedName>
</protein>
<dbReference type="PROSITE" id="PS51257">
    <property type="entry name" value="PROKAR_LIPOPROTEIN"/>
    <property type="match status" value="1"/>
</dbReference>
<gene>
    <name evidence="1" type="ORF">SAMN05421741_101142</name>
</gene>
<keyword evidence="2" id="KW-1185">Reference proteome</keyword>
<accession>A0A1I4WA94</accession>
<dbReference type="EMBL" id="FOVI01000001">
    <property type="protein sequence ID" value="SFN10621.1"/>
    <property type="molecule type" value="Genomic_DNA"/>
</dbReference>
<organism evidence="1 2">
    <name type="scientific">Paenimyroides ummariense</name>
    <dbReference type="NCBI Taxonomy" id="913024"/>
    <lineage>
        <taxon>Bacteria</taxon>
        <taxon>Pseudomonadati</taxon>
        <taxon>Bacteroidota</taxon>
        <taxon>Flavobacteriia</taxon>
        <taxon>Flavobacteriales</taxon>
        <taxon>Flavobacteriaceae</taxon>
        <taxon>Paenimyroides</taxon>
    </lineage>
</organism>
<evidence type="ECO:0000313" key="2">
    <source>
        <dbReference type="Proteomes" id="UP000199036"/>
    </source>
</evidence>
<dbReference type="OrthoDB" id="1191002at2"/>
<name>A0A1I4WA94_9FLAO</name>
<dbReference type="Proteomes" id="UP000199036">
    <property type="component" value="Unassembled WGS sequence"/>
</dbReference>
<proteinExistence type="predicted"/>
<dbReference type="AlphaFoldDB" id="A0A1I4WA94"/>
<sequence length="159" mass="18469">MKNYWAFLFFTFLLTSCNFVQKEIPNSQELLRRELHAIDWSKVDTYPSYDSCEKLTDAAENKECFFDRLNFEVVRVLKTDSLVKISTIDSVQFKVSISSNSEIDFKTEAVNEKLMPKFMLDSIMKKHKNSFSKIQPATKRGIPVTTQFVLNVKFNPSSD</sequence>